<protein>
    <submittedName>
        <fullName evidence="2">Uncharacterized protein</fullName>
    </submittedName>
</protein>
<reference evidence="2" key="1">
    <citation type="submission" date="2022-10" db="EMBL/GenBank/DDBJ databases">
        <authorList>
            <person name="Chen Y."/>
            <person name="Dougan E. K."/>
            <person name="Chan C."/>
            <person name="Rhodes N."/>
            <person name="Thang M."/>
        </authorList>
    </citation>
    <scope>NUCLEOTIDE SEQUENCE</scope>
</reference>
<dbReference type="EMBL" id="CAMXCT020006592">
    <property type="protein sequence ID" value="CAL1169967.1"/>
    <property type="molecule type" value="Genomic_DNA"/>
</dbReference>
<comment type="caution">
    <text evidence="2">The sequence shown here is derived from an EMBL/GenBank/DDBJ whole genome shotgun (WGS) entry which is preliminary data.</text>
</comment>
<feature type="compositionally biased region" description="Basic residues" evidence="1">
    <location>
        <begin position="785"/>
        <end position="801"/>
    </location>
</feature>
<name>A0A9P1DWA4_9DINO</name>
<feature type="region of interest" description="Disordered" evidence="1">
    <location>
        <begin position="764"/>
        <end position="846"/>
    </location>
</feature>
<dbReference type="OrthoDB" id="408437at2759"/>
<gene>
    <name evidence="2" type="ORF">C1SCF055_LOCUS41321</name>
</gene>
<dbReference type="EMBL" id="CAMXCT030006592">
    <property type="protein sequence ID" value="CAL4803904.1"/>
    <property type="molecule type" value="Genomic_DNA"/>
</dbReference>
<evidence type="ECO:0000313" key="2">
    <source>
        <dbReference type="EMBL" id="CAI4016592.1"/>
    </source>
</evidence>
<evidence type="ECO:0000313" key="4">
    <source>
        <dbReference type="Proteomes" id="UP001152797"/>
    </source>
</evidence>
<keyword evidence="4" id="KW-1185">Reference proteome</keyword>
<proteinExistence type="predicted"/>
<dbReference type="Proteomes" id="UP001152797">
    <property type="component" value="Unassembled WGS sequence"/>
</dbReference>
<feature type="compositionally biased region" description="Low complexity" evidence="1">
    <location>
        <begin position="766"/>
        <end position="777"/>
    </location>
</feature>
<sequence length="846" mass="95030">MATAKTYVSAGNLFWCNLRHLNSPSVPLPEKSLELQFNYFQGAGPEKLREEIVIAVDAATDAAQFQRDQVQGKLKRISPEELDHSLIMYIADLIRMGETDEELLRWKQVVLSISLRVEVICGYEDCFWKSTNLRQRYASTYDALTRSTIQQIFELVKFRDEFQPGSRKEIAEAWTAKVMELGTALIEKMDFAYVDSAIKIHDRMLCYPEVFKCIRKMDMEIGQGSCLNYIRVLELICMKGKEVDQLWMLNCIADYIFTLKEYTNRDLSTRTLQGSPNNRGLLDMFLAKRRMMLWLADHLNGKNIPSEWVDVLKSLQTHAEFRSRVDAGGRDNVQPDQSWLGTEHEIVRLAVDIMKKVVFSTSHDHSLKNMLKGSSAPADLFGKEPFSEMLKQLDDVVESYTHKTKKTEEEVEPATLHAEELSTFLPEGVESVPEEHEQAFVNEIQEATALVDRFIKFIPETSSKTELVQALEGTAVAKKQPEGTTALIVMDTKTLGESSSQPHLRYPQFRNWVLKTAVQAFCAVRNQEQLESDELCAVLDGSRQIATSIMQCFVRDDGVHFENKTRSEFVIVFEEKSMKARKQLNRGLVQVHEGMHVMTNGPLALPAQRVRLYGGSNMTTTIGPVVLDPLENLWLLPAEKKKLYEGGKAKVLAGGGLPDAPQKPDLKAGDPMTFHSMPVKFFRELLHSFCAGMVFLTCDPDGVGCMAAILSKIPCVAIVYTAEHAAALRSRLIEFTFNQFQLQSSPLYRVNVTSTLMTKISKNKVAAAATTEPAGTTQPSGGGRGRGRGRGRGGVEKKRKQEKVTGDAAEDADKKPKKDQTQKDAILEALVSMQDDDNEDDQDVEE</sequence>
<organism evidence="2">
    <name type="scientific">Cladocopium goreaui</name>
    <dbReference type="NCBI Taxonomy" id="2562237"/>
    <lineage>
        <taxon>Eukaryota</taxon>
        <taxon>Sar</taxon>
        <taxon>Alveolata</taxon>
        <taxon>Dinophyceae</taxon>
        <taxon>Suessiales</taxon>
        <taxon>Symbiodiniaceae</taxon>
        <taxon>Cladocopium</taxon>
    </lineage>
</organism>
<reference evidence="3" key="2">
    <citation type="submission" date="2024-04" db="EMBL/GenBank/DDBJ databases">
        <authorList>
            <person name="Chen Y."/>
            <person name="Shah S."/>
            <person name="Dougan E. K."/>
            <person name="Thang M."/>
            <person name="Chan C."/>
        </authorList>
    </citation>
    <scope>NUCLEOTIDE SEQUENCE [LARGE SCALE GENOMIC DNA]</scope>
</reference>
<evidence type="ECO:0000256" key="1">
    <source>
        <dbReference type="SAM" id="MobiDB-lite"/>
    </source>
</evidence>
<dbReference type="EMBL" id="CAMXCT010006592">
    <property type="protein sequence ID" value="CAI4016592.1"/>
    <property type="molecule type" value="Genomic_DNA"/>
</dbReference>
<feature type="compositionally biased region" description="Basic and acidic residues" evidence="1">
    <location>
        <begin position="811"/>
        <end position="826"/>
    </location>
</feature>
<feature type="compositionally biased region" description="Acidic residues" evidence="1">
    <location>
        <begin position="834"/>
        <end position="846"/>
    </location>
</feature>
<evidence type="ECO:0000313" key="3">
    <source>
        <dbReference type="EMBL" id="CAL1169967.1"/>
    </source>
</evidence>
<dbReference type="AlphaFoldDB" id="A0A9P1DWA4"/>
<accession>A0A9P1DWA4</accession>